<comment type="subcellular location">
    <subcellularLocation>
        <location evidence="1 11">Cell outer membrane</location>
        <topology evidence="1 11">Multi-pass membrane protein</topology>
    </subcellularLocation>
</comment>
<evidence type="ECO:0000256" key="6">
    <source>
        <dbReference type="ARBA" id="ARBA00022729"/>
    </source>
</evidence>
<sequence>MSATGGASAAGEPDDLAAMPLEQLMQVPMVTSASRFEQPVSDAPSAVVVLTAQDVREHGWRTLADALASVPGLYVTQDRNYTYLGARGFLRPGDYDSRFLLLIDGVRVNDALYDQAFVGNEALLDMDLVARIEYVPGPGAAVYGSNALFGVINVITKSGSAIGGLRSSATVASAGERRLRATWGWHAQNGDDVVLSASSMRRRGGDLYFPEFDTPDQNHGVAQGLDGERAHTFFAKAAGRGFTFTAGYVDRTKDIPTGSFGAVFNQPNSTRDSQAFANLGYAGDAASGVLLATNVFWGRSDYIGIGPYPDGTGAARRNVDGAHAVWYGANAHATVTRFAGHKLVAGIEGQRNARRDQYSFNEAPYEPLLDDRRADSRWGVYADDEIALRAGLILNAGVRYDRDSVIGSRVSPRAALIAHPGKRDTLKLIYGTAYRSPNAYELYYGFPGEGGMQPNPELRAEVIRSQELVWEHMYDAYGKLTASLFRNRMDDLITQQLDADTGMLMFHNTDKATAHGMELAGERAFRSGARVRGSYTWQLARDGAGAWLVSSPRHLAKLAATVPLGRLPARLGNEVQCSSNRRTEHAMAGGYCVANLTLTSLPPTRGVQLGWAVSVYNMLDRRYGDPAGPAFAQESLARQGRTVALRLDYDFAQ</sequence>
<accession>A0AA87YBQ7</accession>
<dbReference type="Gene3D" id="2.40.170.20">
    <property type="entry name" value="TonB-dependent receptor, beta-barrel domain"/>
    <property type="match status" value="1"/>
</dbReference>
<protein>
    <recommendedName>
        <fullName evidence="17">TonB-dependent receptor</fullName>
    </recommendedName>
</protein>
<keyword evidence="8 11" id="KW-0472">Membrane</keyword>
<dbReference type="InterPro" id="IPR000531">
    <property type="entry name" value="Beta-barrel_TonB"/>
</dbReference>
<evidence type="ECO:0000313" key="16">
    <source>
        <dbReference type="Proteomes" id="UP000619512"/>
    </source>
</evidence>
<dbReference type="GO" id="GO:0015344">
    <property type="term" value="F:siderophore uptake transmembrane transporter activity"/>
    <property type="evidence" value="ECO:0007669"/>
    <property type="project" value="TreeGrafter"/>
</dbReference>
<dbReference type="InterPro" id="IPR012910">
    <property type="entry name" value="Plug_dom"/>
</dbReference>
<feature type="domain" description="TonB-dependent receptor plug" evidence="14">
    <location>
        <begin position="40"/>
        <end position="151"/>
    </location>
</feature>
<dbReference type="InterPro" id="IPR037066">
    <property type="entry name" value="Plug_dom_sf"/>
</dbReference>
<evidence type="ECO:0000256" key="8">
    <source>
        <dbReference type="ARBA" id="ARBA00023136"/>
    </source>
</evidence>
<dbReference type="PROSITE" id="PS52016">
    <property type="entry name" value="TONB_DEPENDENT_REC_3"/>
    <property type="match status" value="1"/>
</dbReference>
<comment type="caution">
    <text evidence="15">The sequence shown here is derived from an EMBL/GenBank/DDBJ whole genome shotgun (WGS) entry which is preliminary data.</text>
</comment>
<keyword evidence="5 11" id="KW-0812">Transmembrane</keyword>
<keyword evidence="7 12" id="KW-0798">TonB box</keyword>
<reference evidence="15" key="2">
    <citation type="submission" date="2022-12" db="EMBL/GenBank/DDBJ databases">
        <authorList>
            <person name="Sun Q."/>
            <person name="Kim S."/>
        </authorList>
    </citation>
    <scope>NUCLEOTIDE SEQUENCE</scope>
    <source>
        <strain evidence="15">KCTC 12344</strain>
    </source>
</reference>
<dbReference type="PANTHER" id="PTHR30069:SF29">
    <property type="entry name" value="HEMOGLOBIN AND HEMOGLOBIN-HAPTOGLOBIN-BINDING PROTEIN 1-RELATED"/>
    <property type="match status" value="1"/>
</dbReference>
<evidence type="ECO:0000313" key="15">
    <source>
        <dbReference type="EMBL" id="GGY88502.1"/>
    </source>
</evidence>
<dbReference type="Pfam" id="PF00593">
    <property type="entry name" value="TonB_dep_Rec_b-barrel"/>
    <property type="match status" value="1"/>
</dbReference>
<gene>
    <name evidence="15" type="ORF">GCM10007388_22410</name>
</gene>
<evidence type="ECO:0008006" key="17">
    <source>
        <dbReference type="Google" id="ProtNLM"/>
    </source>
</evidence>
<proteinExistence type="inferred from homology"/>
<evidence type="ECO:0000256" key="12">
    <source>
        <dbReference type="RuleBase" id="RU003357"/>
    </source>
</evidence>
<dbReference type="RefSeq" id="WP_229466378.1">
    <property type="nucleotide sequence ID" value="NZ_BMWW01000003.1"/>
</dbReference>
<organism evidence="15 16">
    <name type="scientific">Pseudoduganella plicata</name>
    <dbReference type="NCBI Taxonomy" id="321984"/>
    <lineage>
        <taxon>Bacteria</taxon>
        <taxon>Pseudomonadati</taxon>
        <taxon>Pseudomonadota</taxon>
        <taxon>Betaproteobacteria</taxon>
        <taxon>Burkholderiales</taxon>
        <taxon>Oxalobacteraceae</taxon>
        <taxon>Telluria group</taxon>
        <taxon>Pseudoduganella</taxon>
    </lineage>
</organism>
<evidence type="ECO:0000256" key="1">
    <source>
        <dbReference type="ARBA" id="ARBA00004571"/>
    </source>
</evidence>
<keyword evidence="6" id="KW-0732">Signal</keyword>
<dbReference type="EMBL" id="BMWW01000003">
    <property type="protein sequence ID" value="GGY88502.1"/>
    <property type="molecule type" value="Genomic_DNA"/>
</dbReference>
<dbReference type="PANTHER" id="PTHR30069">
    <property type="entry name" value="TONB-DEPENDENT OUTER MEMBRANE RECEPTOR"/>
    <property type="match status" value="1"/>
</dbReference>
<evidence type="ECO:0000256" key="10">
    <source>
        <dbReference type="ARBA" id="ARBA00023237"/>
    </source>
</evidence>
<name>A0AA87YBQ7_9BURK</name>
<dbReference type="Pfam" id="PF07715">
    <property type="entry name" value="Plug"/>
    <property type="match status" value="1"/>
</dbReference>
<evidence type="ECO:0000256" key="11">
    <source>
        <dbReference type="PROSITE-ProRule" id="PRU01360"/>
    </source>
</evidence>
<dbReference type="GO" id="GO:0044718">
    <property type="term" value="P:siderophore transmembrane transport"/>
    <property type="evidence" value="ECO:0007669"/>
    <property type="project" value="TreeGrafter"/>
</dbReference>
<dbReference type="InterPro" id="IPR039426">
    <property type="entry name" value="TonB-dep_rcpt-like"/>
</dbReference>
<dbReference type="InterPro" id="IPR036942">
    <property type="entry name" value="Beta-barrel_TonB_sf"/>
</dbReference>
<keyword evidence="3 11" id="KW-0813">Transport</keyword>
<dbReference type="GO" id="GO:0009279">
    <property type="term" value="C:cell outer membrane"/>
    <property type="evidence" value="ECO:0007669"/>
    <property type="project" value="UniProtKB-SubCell"/>
</dbReference>
<feature type="domain" description="TonB-dependent receptor-like beta-barrel" evidence="13">
    <location>
        <begin position="231"/>
        <end position="617"/>
    </location>
</feature>
<keyword evidence="10 11" id="KW-0998">Cell outer membrane</keyword>
<keyword evidence="9" id="KW-0675">Receptor</keyword>
<evidence type="ECO:0000259" key="13">
    <source>
        <dbReference type="Pfam" id="PF00593"/>
    </source>
</evidence>
<keyword evidence="4 11" id="KW-1134">Transmembrane beta strand</keyword>
<evidence type="ECO:0000256" key="2">
    <source>
        <dbReference type="ARBA" id="ARBA00009810"/>
    </source>
</evidence>
<comment type="similarity">
    <text evidence="2 11 12">Belongs to the TonB-dependent receptor family.</text>
</comment>
<dbReference type="Gene3D" id="2.170.130.10">
    <property type="entry name" value="TonB-dependent receptor, plug domain"/>
    <property type="match status" value="1"/>
</dbReference>
<evidence type="ECO:0000256" key="7">
    <source>
        <dbReference type="ARBA" id="ARBA00023077"/>
    </source>
</evidence>
<dbReference type="Proteomes" id="UP000619512">
    <property type="component" value="Unassembled WGS sequence"/>
</dbReference>
<dbReference type="AlphaFoldDB" id="A0AA87YBQ7"/>
<evidence type="ECO:0000256" key="4">
    <source>
        <dbReference type="ARBA" id="ARBA00022452"/>
    </source>
</evidence>
<evidence type="ECO:0000256" key="9">
    <source>
        <dbReference type="ARBA" id="ARBA00023170"/>
    </source>
</evidence>
<evidence type="ECO:0000256" key="3">
    <source>
        <dbReference type="ARBA" id="ARBA00022448"/>
    </source>
</evidence>
<evidence type="ECO:0000259" key="14">
    <source>
        <dbReference type="Pfam" id="PF07715"/>
    </source>
</evidence>
<reference evidence="15" key="1">
    <citation type="journal article" date="2014" name="Int. J. Syst. Evol. Microbiol.">
        <title>Complete genome sequence of Corynebacterium casei LMG S-19264T (=DSM 44701T), isolated from a smear-ripened cheese.</title>
        <authorList>
            <consortium name="US DOE Joint Genome Institute (JGI-PGF)"/>
            <person name="Walter F."/>
            <person name="Albersmeier A."/>
            <person name="Kalinowski J."/>
            <person name="Ruckert C."/>
        </authorList>
    </citation>
    <scope>NUCLEOTIDE SEQUENCE</scope>
    <source>
        <strain evidence="15">KCTC 12344</strain>
    </source>
</reference>
<dbReference type="SUPFAM" id="SSF56935">
    <property type="entry name" value="Porins"/>
    <property type="match status" value="1"/>
</dbReference>
<evidence type="ECO:0000256" key="5">
    <source>
        <dbReference type="ARBA" id="ARBA00022692"/>
    </source>
</evidence>